<dbReference type="GO" id="GO:0016020">
    <property type="term" value="C:membrane"/>
    <property type="evidence" value="ECO:0007669"/>
    <property type="project" value="UniProtKB-SubCell"/>
</dbReference>
<dbReference type="AlphaFoldDB" id="A0A7C0ZCV1"/>
<evidence type="ECO:0000313" key="7">
    <source>
        <dbReference type="EMBL" id="HDI82954.1"/>
    </source>
</evidence>
<evidence type="ECO:0000256" key="3">
    <source>
        <dbReference type="ARBA" id="ARBA00022692"/>
    </source>
</evidence>
<gene>
    <name evidence="7" type="ORF">ENF18_04090</name>
</gene>
<dbReference type="GO" id="GO:0046873">
    <property type="term" value="F:metal ion transmembrane transporter activity"/>
    <property type="evidence" value="ECO:0007669"/>
    <property type="project" value="InterPro"/>
</dbReference>
<comment type="subcellular location">
    <subcellularLocation>
        <location evidence="1 6">Membrane</location>
        <topology evidence="1 6">Multi-pass membrane protein</topology>
    </subcellularLocation>
</comment>
<protein>
    <recommendedName>
        <fullName evidence="6">GDT1 family protein</fullName>
    </recommendedName>
</protein>
<name>A0A7C0ZCV1_UNCW3</name>
<dbReference type="Pfam" id="PF01169">
    <property type="entry name" value="GDT1"/>
    <property type="match status" value="1"/>
</dbReference>
<keyword evidence="4 6" id="KW-1133">Transmembrane helix</keyword>
<sequence>MWKMFIGAFITIFLAELGDKTQIAIFTMSAKEKSFLPVFLGASIAMTLSTLIVALIGSAAGNVIPEKVTRYVAGAVFIIFGALMLWGKV</sequence>
<dbReference type="Proteomes" id="UP000885847">
    <property type="component" value="Unassembled WGS sequence"/>
</dbReference>
<keyword evidence="5 6" id="KW-0472">Membrane</keyword>
<comment type="similarity">
    <text evidence="2 6">Belongs to the GDT1 family.</text>
</comment>
<evidence type="ECO:0000256" key="6">
    <source>
        <dbReference type="RuleBase" id="RU365102"/>
    </source>
</evidence>
<dbReference type="InterPro" id="IPR001727">
    <property type="entry name" value="GDT1-like"/>
</dbReference>
<keyword evidence="3 6" id="KW-0812">Transmembrane</keyword>
<organism evidence="7">
    <name type="scientific">candidate division WOR-3 bacterium</name>
    <dbReference type="NCBI Taxonomy" id="2052148"/>
    <lineage>
        <taxon>Bacteria</taxon>
        <taxon>Bacteria division WOR-3</taxon>
    </lineage>
</organism>
<accession>A0A7C0ZCV1</accession>
<dbReference type="PANTHER" id="PTHR12608:SF1">
    <property type="entry name" value="TRANSMEMBRANE PROTEIN 165"/>
    <property type="match status" value="1"/>
</dbReference>
<feature type="transmembrane region" description="Helical" evidence="6">
    <location>
        <begin position="34"/>
        <end position="56"/>
    </location>
</feature>
<evidence type="ECO:0000256" key="4">
    <source>
        <dbReference type="ARBA" id="ARBA00022989"/>
    </source>
</evidence>
<proteinExistence type="inferred from homology"/>
<evidence type="ECO:0000256" key="2">
    <source>
        <dbReference type="ARBA" id="ARBA00009190"/>
    </source>
</evidence>
<feature type="transmembrane region" description="Helical" evidence="6">
    <location>
        <begin position="68"/>
        <end position="87"/>
    </location>
</feature>
<dbReference type="EMBL" id="DQWE01000195">
    <property type="protein sequence ID" value="HDI82954.1"/>
    <property type="molecule type" value="Genomic_DNA"/>
</dbReference>
<comment type="caution">
    <text evidence="7">The sequence shown here is derived from an EMBL/GenBank/DDBJ whole genome shotgun (WGS) entry which is preliminary data.</text>
</comment>
<reference evidence="7" key="1">
    <citation type="journal article" date="2020" name="mSystems">
        <title>Genome- and Community-Level Interaction Insights into Carbon Utilization and Element Cycling Functions of Hydrothermarchaeota in Hydrothermal Sediment.</title>
        <authorList>
            <person name="Zhou Z."/>
            <person name="Liu Y."/>
            <person name="Xu W."/>
            <person name="Pan J."/>
            <person name="Luo Z.H."/>
            <person name="Li M."/>
        </authorList>
    </citation>
    <scope>NUCLEOTIDE SEQUENCE [LARGE SCALE GENOMIC DNA]</scope>
    <source>
        <strain evidence="7">HyVt-102</strain>
    </source>
</reference>
<comment type="caution">
    <text evidence="6">Lacks conserved residue(s) required for the propagation of feature annotation.</text>
</comment>
<evidence type="ECO:0000256" key="1">
    <source>
        <dbReference type="ARBA" id="ARBA00004141"/>
    </source>
</evidence>
<dbReference type="PANTHER" id="PTHR12608">
    <property type="entry name" value="TRANSMEMBRANE PROTEIN HTP-1 RELATED"/>
    <property type="match status" value="1"/>
</dbReference>
<evidence type="ECO:0000256" key="5">
    <source>
        <dbReference type="ARBA" id="ARBA00023136"/>
    </source>
</evidence>